<accession>A0A7J0DCY7</accession>
<evidence type="ECO:0000313" key="3">
    <source>
        <dbReference type="EMBL" id="GFS32670.1"/>
    </source>
</evidence>
<dbReference type="InterPro" id="IPR053781">
    <property type="entry name" value="F-box_AtFBL13-like"/>
</dbReference>
<feature type="region of interest" description="Disordered" evidence="1">
    <location>
        <begin position="1"/>
        <end position="62"/>
    </location>
</feature>
<dbReference type="SMART" id="SM00256">
    <property type="entry name" value="FBOX"/>
    <property type="match status" value="1"/>
</dbReference>
<feature type="domain" description="F-box" evidence="2">
    <location>
        <begin position="69"/>
        <end position="117"/>
    </location>
</feature>
<name>A0A7J0DCY7_9ERIC</name>
<dbReference type="InterPro" id="IPR053772">
    <property type="entry name" value="At1g61320/At1g61330-like"/>
</dbReference>
<dbReference type="PROSITE" id="PS50181">
    <property type="entry name" value="FBOX"/>
    <property type="match status" value="1"/>
</dbReference>
<dbReference type="InterPro" id="IPR036047">
    <property type="entry name" value="F-box-like_dom_sf"/>
</dbReference>
<keyword evidence="4" id="KW-1185">Reference proteome</keyword>
<evidence type="ECO:0000313" key="4">
    <source>
        <dbReference type="Proteomes" id="UP000585474"/>
    </source>
</evidence>
<dbReference type="SUPFAM" id="SSF52047">
    <property type="entry name" value="RNI-like"/>
    <property type="match status" value="1"/>
</dbReference>
<dbReference type="Pfam" id="PF00646">
    <property type="entry name" value="F-box"/>
    <property type="match status" value="1"/>
</dbReference>
<evidence type="ECO:0000259" key="2">
    <source>
        <dbReference type="PROSITE" id="PS50181"/>
    </source>
</evidence>
<dbReference type="PANTHER" id="PTHR34145">
    <property type="entry name" value="OS02G0105600 PROTEIN"/>
    <property type="match status" value="1"/>
</dbReference>
<reference evidence="4" key="1">
    <citation type="submission" date="2019-07" db="EMBL/GenBank/DDBJ databases">
        <title>De Novo Assembly of kiwifruit Actinidia rufa.</title>
        <authorList>
            <person name="Sugita-Konishi S."/>
            <person name="Sato K."/>
            <person name="Mori E."/>
            <person name="Abe Y."/>
            <person name="Kisaki G."/>
            <person name="Hamano K."/>
            <person name="Suezawa K."/>
            <person name="Otani M."/>
            <person name="Fukuda T."/>
            <person name="Manabe T."/>
            <person name="Gomi K."/>
            <person name="Tabuchi M."/>
            <person name="Akimitsu K."/>
            <person name="Kataoka I."/>
        </authorList>
    </citation>
    <scope>NUCLEOTIDE SEQUENCE [LARGE SCALE GENOMIC DNA]</scope>
    <source>
        <strain evidence="4">cv. Fuchu</strain>
    </source>
</reference>
<proteinExistence type="predicted"/>
<organism evidence="3 4">
    <name type="scientific">Actinidia rufa</name>
    <dbReference type="NCBI Taxonomy" id="165716"/>
    <lineage>
        <taxon>Eukaryota</taxon>
        <taxon>Viridiplantae</taxon>
        <taxon>Streptophyta</taxon>
        <taxon>Embryophyta</taxon>
        <taxon>Tracheophyta</taxon>
        <taxon>Spermatophyta</taxon>
        <taxon>Magnoliopsida</taxon>
        <taxon>eudicotyledons</taxon>
        <taxon>Gunneridae</taxon>
        <taxon>Pentapetalae</taxon>
        <taxon>asterids</taxon>
        <taxon>Ericales</taxon>
        <taxon>Actinidiaceae</taxon>
        <taxon>Actinidia</taxon>
    </lineage>
</organism>
<dbReference type="Proteomes" id="UP000585474">
    <property type="component" value="Unassembled WGS sequence"/>
</dbReference>
<gene>
    <name evidence="3" type="ORF">Acr_00g0023910</name>
</gene>
<dbReference type="CDD" id="cd22160">
    <property type="entry name" value="F-box_AtFBL13-like"/>
    <property type="match status" value="1"/>
</dbReference>
<dbReference type="SUPFAM" id="SSF81383">
    <property type="entry name" value="F-box domain"/>
    <property type="match status" value="1"/>
</dbReference>
<dbReference type="EMBL" id="BJWL01000169">
    <property type="protein sequence ID" value="GFS32670.1"/>
    <property type="molecule type" value="Genomic_DNA"/>
</dbReference>
<comment type="caution">
    <text evidence="3">The sequence shown here is derived from an EMBL/GenBank/DDBJ whole genome shotgun (WGS) entry which is preliminary data.</text>
</comment>
<sequence length="341" mass="38613">MNMTTGVAGKSRGLGMEGLHGCTRPRPRLHLRQCPPPPLSEKYPGNADTEENHISPLPDEDQISTLSDEDRISALPDDVLSTILSFLTMKDYVKTSVLSKRWRYLCASLSNMDFDISTLFDWRNDGMECAYVKDGETYRRDTTRGRIKTNCVKNKRAFVKVEDCMKLMEIEINAINLTTFEFSDCRTKKLSFPCVPKLEKVSFSLDYDASFSRILGEVPMSLPQLESLCKSNCCNARNIKQLELYVGSDDRSDLVDVISPLLRVCPLLQKLNLVLPCPKRCGEGVNKSCLDISTLNLKKEYVGEGKFVSRNKNMNVEKIRKMVRDLLQENCLSENAEVIVL</sequence>
<evidence type="ECO:0000256" key="1">
    <source>
        <dbReference type="SAM" id="MobiDB-lite"/>
    </source>
</evidence>
<dbReference type="InterPro" id="IPR001810">
    <property type="entry name" value="F-box_dom"/>
</dbReference>
<dbReference type="Gene3D" id="1.20.1280.50">
    <property type="match status" value="1"/>
</dbReference>
<protein>
    <recommendedName>
        <fullName evidence="2">F-box domain-containing protein</fullName>
    </recommendedName>
</protein>
<dbReference type="PANTHER" id="PTHR34145:SF28">
    <property type="entry name" value="F-BOX DOMAIN-CONTAINING PROTEIN"/>
    <property type="match status" value="1"/>
</dbReference>
<dbReference type="AlphaFoldDB" id="A0A7J0DCY7"/>
<dbReference type="OrthoDB" id="1919832at2759"/>